<keyword evidence="3" id="KW-1185">Reference proteome</keyword>
<organism evidence="2 3">
    <name type="scientific">Amycolatopsis albispora</name>
    <dbReference type="NCBI Taxonomy" id="1804986"/>
    <lineage>
        <taxon>Bacteria</taxon>
        <taxon>Bacillati</taxon>
        <taxon>Actinomycetota</taxon>
        <taxon>Actinomycetes</taxon>
        <taxon>Pseudonocardiales</taxon>
        <taxon>Pseudonocardiaceae</taxon>
        <taxon>Amycolatopsis</taxon>
    </lineage>
</organism>
<proteinExistence type="predicted"/>
<evidence type="ECO:0000259" key="1">
    <source>
        <dbReference type="Pfam" id="PF19575"/>
    </source>
</evidence>
<sequence>MARRVQFRQHEIGPLAWGLRRRYQAGESISEMARSIGQTCGFVYGMLRGQGLEVEPPERNSAACALSEDCSKAKEGVRDCTGS</sequence>
<feature type="domain" description="Helix-turn-helix" evidence="1">
    <location>
        <begin position="15"/>
        <end position="53"/>
    </location>
</feature>
<dbReference type="Proteomes" id="UP000250434">
    <property type="component" value="Chromosome"/>
</dbReference>
<reference evidence="2 3" key="1">
    <citation type="submission" date="2016-04" db="EMBL/GenBank/DDBJ databases">
        <title>Complete genome sequence and analysis of deep-sea sediment isolate, Amycolatopsis sp. WP1.</title>
        <authorList>
            <person name="Wang H."/>
            <person name="Chen S."/>
            <person name="Wu Q."/>
        </authorList>
    </citation>
    <scope>NUCLEOTIDE SEQUENCE [LARGE SCALE GENOMIC DNA]</scope>
    <source>
        <strain evidence="2 3">WP1</strain>
    </source>
</reference>
<dbReference type="EMBL" id="CP015163">
    <property type="protein sequence ID" value="AXB45383.1"/>
    <property type="molecule type" value="Genomic_DNA"/>
</dbReference>
<dbReference type="OrthoDB" id="5518794at2"/>
<dbReference type="KEGG" id="aab:A4R43_25225"/>
<dbReference type="RefSeq" id="WP_113694619.1">
    <property type="nucleotide sequence ID" value="NZ_CP015163.1"/>
</dbReference>
<accession>A0A344LBF9</accession>
<evidence type="ECO:0000313" key="2">
    <source>
        <dbReference type="EMBL" id="AXB45383.1"/>
    </source>
</evidence>
<dbReference type="AlphaFoldDB" id="A0A344LBF9"/>
<protein>
    <recommendedName>
        <fullName evidence="1">Helix-turn-helix domain-containing protein</fullName>
    </recommendedName>
</protein>
<gene>
    <name evidence="2" type="ORF">A4R43_25225</name>
</gene>
<dbReference type="InterPro" id="IPR045745">
    <property type="entry name" value="HTH_58_Actinobacteria-type"/>
</dbReference>
<evidence type="ECO:0000313" key="3">
    <source>
        <dbReference type="Proteomes" id="UP000250434"/>
    </source>
</evidence>
<name>A0A344LBF9_9PSEU</name>
<dbReference type="Pfam" id="PF19575">
    <property type="entry name" value="HTH_58"/>
    <property type="match status" value="1"/>
</dbReference>